<protein>
    <submittedName>
        <fullName evidence="1">Uncharacterized protein</fullName>
    </submittedName>
</protein>
<sequence>MEALRQMSLLSCLHLCENNLRFERVSNKIGIIYPQLLHAMLKEAFRIGSRIISQYINRILPFASQPKGWYHCTMVPYFLNIIFDRGRPTGMFGRCNALLGNLQLPIFLCTRSHCGGASRAYSLLVSDHQRGHFNGCLYRVVDDGGTFTSGADVRKLCQEGHLDEALKVMESMDLQGLPISRDNAYYLLQGCTKKEDISAGRRVYSLMMNSGLDSVSALSDHLIRLFALGGKLKEANEVFWKVSEPSVFTWSAIISANSKLGQGDKALDLYRRMQASGVKSNSYIYVAVLNACARTQALSQGKLIHEKIIKSGFHLDMVVGNALVDMYSKCGSLEDARKVFNALPNRDIVSWNTMIRGYSQNGYGQEVLRMYATMQQSAGIKLDNITYASILKACSSMADLGKGRQIHAQMVRSGIKIDTVIRNTLIDMYGRCGSLQEALKEFQKLPNPDIVSWNSMIAAYVLHEHAHDALRLYEEMLQTGAKPDSITFASILKACGETAAIGQGRRIHAQAVRVSLHLDSLVGTTLVDMYARCGSLDEARQVFDRLPNRGVVSWGAMIAGYARVGDCRLAQQCLEDMQAQGLKPDKVIFISILAACSHKGLVEEGKGYFKSMSEHYGISPGIEHYSCMVDLLGRAGKLDEAEHLLQTMPMSPDIVGWGSLLTACKTYGDVERGRRCFDELMKLDSRKASGYVLMANIYADAHMWTDAYRIEYLRRSAGAWKKPARAWIEVNNKVHGFLVGDKSHPQTDSIYSQLKRLSCKMKEQGYIPKIDSILKQVSDEDKEDSLCGHVEKLAIAFGLLSTPQGTTIRAAKNLRVCTDCHTATKIISKLENREIVIRDAYRLHHFKDGACSCEDFY</sequence>
<evidence type="ECO:0000313" key="1">
    <source>
        <dbReference type="EMBL" id="KAJ7536351.1"/>
    </source>
</evidence>
<reference evidence="2" key="1">
    <citation type="journal article" date="2024" name="Proc. Natl. Acad. Sci. U.S.A.">
        <title>Extraordinary preservation of gene collinearity over three hundred million years revealed in homosporous lycophytes.</title>
        <authorList>
            <person name="Li C."/>
            <person name="Wickell D."/>
            <person name="Kuo L.Y."/>
            <person name="Chen X."/>
            <person name="Nie B."/>
            <person name="Liao X."/>
            <person name="Peng D."/>
            <person name="Ji J."/>
            <person name="Jenkins J."/>
            <person name="Williams M."/>
            <person name="Shu S."/>
            <person name="Plott C."/>
            <person name="Barry K."/>
            <person name="Rajasekar S."/>
            <person name="Grimwood J."/>
            <person name="Han X."/>
            <person name="Sun S."/>
            <person name="Hou Z."/>
            <person name="He W."/>
            <person name="Dai G."/>
            <person name="Sun C."/>
            <person name="Schmutz J."/>
            <person name="Leebens-Mack J.H."/>
            <person name="Li F.W."/>
            <person name="Wang L."/>
        </authorList>
    </citation>
    <scope>NUCLEOTIDE SEQUENCE [LARGE SCALE GENOMIC DNA]</scope>
    <source>
        <strain evidence="2">cv. PW_Plant_1</strain>
    </source>
</reference>
<comment type="caution">
    <text evidence="1">The sequence shown here is derived from an EMBL/GenBank/DDBJ whole genome shotgun (WGS) entry which is preliminary data.</text>
</comment>
<dbReference type="EMBL" id="CM055103">
    <property type="protein sequence ID" value="KAJ7536351.1"/>
    <property type="molecule type" value="Genomic_DNA"/>
</dbReference>
<accession>A0ACC2C2S1</accession>
<proteinExistence type="predicted"/>
<gene>
    <name evidence="1" type="ORF">O6H91_12G065500</name>
</gene>
<keyword evidence="2" id="KW-1185">Reference proteome</keyword>
<dbReference type="Proteomes" id="UP001162992">
    <property type="component" value="Chromosome 12"/>
</dbReference>
<name>A0ACC2C2S1_DIPCM</name>
<organism evidence="1 2">
    <name type="scientific">Diphasiastrum complanatum</name>
    <name type="common">Issler's clubmoss</name>
    <name type="synonym">Lycopodium complanatum</name>
    <dbReference type="NCBI Taxonomy" id="34168"/>
    <lineage>
        <taxon>Eukaryota</taxon>
        <taxon>Viridiplantae</taxon>
        <taxon>Streptophyta</taxon>
        <taxon>Embryophyta</taxon>
        <taxon>Tracheophyta</taxon>
        <taxon>Lycopodiopsida</taxon>
        <taxon>Lycopodiales</taxon>
        <taxon>Lycopodiaceae</taxon>
        <taxon>Lycopodioideae</taxon>
        <taxon>Diphasiastrum</taxon>
    </lineage>
</organism>
<evidence type="ECO:0000313" key="2">
    <source>
        <dbReference type="Proteomes" id="UP001162992"/>
    </source>
</evidence>